<dbReference type="OrthoDB" id="10277at2157"/>
<proteinExistence type="predicted"/>
<dbReference type="EMBL" id="AEXL02000119">
    <property type="protein sequence ID" value="EIJ65512.1"/>
    <property type="molecule type" value="Genomic_DNA"/>
</dbReference>
<keyword evidence="2" id="KW-1185">Reference proteome</keyword>
<comment type="caution">
    <text evidence="1">The sequence shown here is derived from an EMBL/GenBank/DDBJ whole genome shotgun (WGS) entry which is preliminary data.</text>
</comment>
<reference evidence="1 2" key="1">
    <citation type="journal article" date="2012" name="J. Bacteriol.">
        <title>Genome sequence of "Candidatus Nitrosopumilus salaria" BD31, an ammonia-oxidizing archaeon from the San Francisco Bay estuary.</title>
        <authorList>
            <person name="Mosier A.C."/>
            <person name="Allen E.E."/>
            <person name="Kim M."/>
            <person name="Ferriera S."/>
            <person name="Francis C.A."/>
        </authorList>
    </citation>
    <scope>NUCLEOTIDE SEQUENCE [LARGE SCALE GENOMIC DNA]</scope>
    <source>
        <strain evidence="1 2">BD31</strain>
    </source>
</reference>
<sequence>MSSDQNNPLYPIELNEYPKLFDYVLTKQGLIYFQSLKRNYIFGKDMGLDEYNKLRLMYVYYATANRNPGEVSAWQDICITLDEKEIFEKDMYSSKEDLKNKFLIVKNPHYESGLYRKYVEYVKDKMNSK</sequence>
<dbReference type="RefSeq" id="WP_008300349.1">
    <property type="nucleotide sequence ID" value="NZ_AEXL02000119.1"/>
</dbReference>
<gene>
    <name evidence="1" type="ORF">BD31_I1383</name>
</gene>
<accession>I3D1B9</accession>
<name>I3D1B9_9ARCH</name>
<dbReference type="Proteomes" id="UP000003423">
    <property type="component" value="Unassembled WGS sequence"/>
</dbReference>
<evidence type="ECO:0000313" key="2">
    <source>
        <dbReference type="Proteomes" id="UP000003423"/>
    </source>
</evidence>
<dbReference type="AlphaFoldDB" id="I3D1B9"/>
<organism evidence="1 2">
    <name type="scientific">Candidatus Nitrosopumilus salarius BD31</name>
    <dbReference type="NCBI Taxonomy" id="859350"/>
    <lineage>
        <taxon>Archaea</taxon>
        <taxon>Nitrososphaerota</taxon>
        <taxon>Nitrososphaeria</taxon>
        <taxon>Nitrosopumilales</taxon>
        <taxon>Nitrosopumilaceae</taxon>
        <taxon>Nitrosopumilus</taxon>
    </lineage>
</organism>
<dbReference type="PATRIC" id="fig|859350.6.peg.1419"/>
<evidence type="ECO:0000313" key="1">
    <source>
        <dbReference type="EMBL" id="EIJ65512.1"/>
    </source>
</evidence>
<protein>
    <submittedName>
        <fullName evidence="1">Uncharacterized protein</fullName>
    </submittedName>
</protein>